<keyword evidence="2" id="KW-1185">Reference proteome</keyword>
<evidence type="ECO:0000313" key="2">
    <source>
        <dbReference type="Proteomes" id="UP000078148"/>
    </source>
</evidence>
<name>A0A172ZKT4_9BACL</name>
<dbReference type="Proteomes" id="UP000078148">
    <property type="component" value="Chromosome"/>
</dbReference>
<accession>A0A172ZKT4</accession>
<organism evidence="1 2">
    <name type="scientific">Paenibacillus bovis</name>
    <dbReference type="NCBI Taxonomy" id="1616788"/>
    <lineage>
        <taxon>Bacteria</taxon>
        <taxon>Bacillati</taxon>
        <taxon>Bacillota</taxon>
        <taxon>Bacilli</taxon>
        <taxon>Bacillales</taxon>
        <taxon>Paenibacillaceae</taxon>
        <taxon>Paenibacillus</taxon>
    </lineage>
</organism>
<dbReference type="KEGG" id="pbv:AR543_21055"/>
<reference evidence="2" key="1">
    <citation type="submission" date="2015-10" db="EMBL/GenBank/DDBJ databases">
        <title>Genome of Paenibacillus bovis sp. nov.</title>
        <authorList>
            <person name="Wu Z."/>
            <person name="Gao C."/>
            <person name="Liu Z."/>
            <person name="Zheng H."/>
        </authorList>
    </citation>
    <scope>NUCLEOTIDE SEQUENCE [LARGE SCALE GENOMIC DNA]</scope>
    <source>
        <strain evidence="2">BD3526</strain>
    </source>
</reference>
<dbReference type="AlphaFoldDB" id="A0A172ZKT4"/>
<proteinExistence type="predicted"/>
<gene>
    <name evidence="1" type="ORF">AR543_21055</name>
</gene>
<dbReference type="EMBL" id="CP013023">
    <property type="protein sequence ID" value="ANF98236.1"/>
    <property type="molecule type" value="Genomic_DNA"/>
</dbReference>
<dbReference type="STRING" id="1616788.AR543_21055"/>
<sequence length="60" mass="6902">MTSFSGNLYNVKGNLYKSLHYHLAVSAGQPSSVSWMMIRHFLTCNQEGWFCNTICWLSLQ</sequence>
<protein>
    <submittedName>
        <fullName evidence="1">Uncharacterized protein</fullName>
    </submittedName>
</protein>
<evidence type="ECO:0000313" key="1">
    <source>
        <dbReference type="EMBL" id="ANF98236.1"/>
    </source>
</evidence>
<reference evidence="1 2" key="2">
    <citation type="journal article" date="2016" name="Int. J. Syst. Evol. Microbiol.">
        <title>Paenibacillus bovis sp. nov., isolated from raw yak (Bos grunniens) milk.</title>
        <authorList>
            <person name="Gao C."/>
            <person name="Han J."/>
            <person name="Liu Z."/>
            <person name="Xu X."/>
            <person name="Hang F."/>
            <person name="Wu Z."/>
        </authorList>
    </citation>
    <scope>NUCLEOTIDE SEQUENCE [LARGE SCALE GENOMIC DNA]</scope>
    <source>
        <strain evidence="1 2">BD3526</strain>
    </source>
</reference>